<protein>
    <submittedName>
        <fullName evidence="2">Uncharacterized protein</fullName>
    </submittedName>
</protein>
<reference evidence="2 3" key="1">
    <citation type="submission" date="2012-02" db="EMBL/GenBank/DDBJ databases">
        <title>Whole genome shotgun sequence of Gordonia sputi NBRC 100414.</title>
        <authorList>
            <person name="Yoshida I."/>
            <person name="Hosoyama A."/>
            <person name="Tsuchikane K."/>
            <person name="Katsumata H."/>
            <person name="Yamazaki S."/>
            <person name="Fujita N."/>
        </authorList>
    </citation>
    <scope>NUCLEOTIDE SEQUENCE [LARGE SCALE GENOMIC DNA]</scope>
    <source>
        <strain evidence="2 3">NBRC 100414</strain>
    </source>
</reference>
<dbReference type="Proteomes" id="UP000005845">
    <property type="component" value="Unassembled WGS sequence"/>
</dbReference>
<accession>H5TYA5</accession>
<dbReference type="AlphaFoldDB" id="H5TYA5"/>
<dbReference type="eggNOG" id="ENOG5031W24">
    <property type="taxonomic scope" value="Bacteria"/>
</dbReference>
<dbReference type="EMBL" id="BAFC01000045">
    <property type="protein sequence ID" value="GAB38463.1"/>
    <property type="molecule type" value="Genomic_DNA"/>
</dbReference>
<comment type="caution">
    <text evidence="2">The sequence shown here is derived from an EMBL/GenBank/DDBJ whole genome shotgun (WGS) entry which is preliminary data.</text>
</comment>
<keyword evidence="1" id="KW-1133">Transmembrane helix</keyword>
<organism evidence="2 3">
    <name type="scientific">Gordonia sputi NBRC 100414</name>
    <dbReference type="NCBI Taxonomy" id="1089453"/>
    <lineage>
        <taxon>Bacteria</taxon>
        <taxon>Bacillati</taxon>
        <taxon>Actinomycetota</taxon>
        <taxon>Actinomycetes</taxon>
        <taxon>Mycobacteriales</taxon>
        <taxon>Gordoniaceae</taxon>
        <taxon>Gordonia</taxon>
    </lineage>
</organism>
<proteinExistence type="predicted"/>
<keyword evidence="1" id="KW-0812">Transmembrane</keyword>
<evidence type="ECO:0000313" key="2">
    <source>
        <dbReference type="EMBL" id="GAB38463.1"/>
    </source>
</evidence>
<name>H5TYA5_9ACTN</name>
<keyword evidence="1" id="KW-0472">Membrane</keyword>
<feature type="transmembrane region" description="Helical" evidence="1">
    <location>
        <begin position="46"/>
        <end position="65"/>
    </location>
</feature>
<keyword evidence="3" id="KW-1185">Reference proteome</keyword>
<gene>
    <name evidence="2" type="ORF">GOSPT_045_00990</name>
</gene>
<evidence type="ECO:0000313" key="3">
    <source>
        <dbReference type="Proteomes" id="UP000005845"/>
    </source>
</evidence>
<sequence>MEGVLTSRTPGAQSRVSAMGVHYPAEPDFNAESDDEAEAHLRRRQLFVYVGVTLSLVALLVILLLNM</sequence>
<evidence type="ECO:0000256" key="1">
    <source>
        <dbReference type="SAM" id="Phobius"/>
    </source>
</evidence>